<sequence>MQKFSDAAAIERKIGYVFRDKALLQTCFTHSSYSNRFGGENNERLEFLGDAALGFLAAELLFERGGSEGEMTKARIRMVSAKPLEEAVRRLGVAEYLLTAGDAGGKAVSSLYEALVAGIYLDGGIEQARAFVARSLPSDLPEPNYKGDLQEFLQGTHRERAQYTVLSQTGEAHAPQFTVRASAAGKEAVGAGKSVREAEKAAAKELLAILKKQGRG</sequence>
<dbReference type="CDD" id="cd00593">
    <property type="entry name" value="RIBOc"/>
    <property type="match status" value="1"/>
</dbReference>
<dbReference type="HAMAP" id="MF_00104">
    <property type="entry name" value="RNase_III"/>
    <property type="match status" value="1"/>
</dbReference>
<keyword evidence="8" id="KW-0479">Metal-binding</keyword>
<dbReference type="EMBL" id="DXCQ01000016">
    <property type="protein sequence ID" value="HIY96316.1"/>
    <property type="molecule type" value="Genomic_DNA"/>
</dbReference>
<keyword evidence="7 8" id="KW-0694">RNA-binding</keyword>
<dbReference type="SMART" id="SM00358">
    <property type="entry name" value="DSRM"/>
    <property type="match status" value="1"/>
</dbReference>
<comment type="similarity">
    <text evidence="2">Belongs to the ribonuclease III family.</text>
</comment>
<evidence type="ECO:0000259" key="10">
    <source>
        <dbReference type="PROSITE" id="PS50142"/>
    </source>
</evidence>
<evidence type="ECO:0000313" key="11">
    <source>
        <dbReference type="EMBL" id="HIY96316.1"/>
    </source>
</evidence>
<comment type="catalytic activity">
    <reaction evidence="1 8">
        <text>Endonucleolytic cleavage to 5'-phosphomonoester.</text>
        <dbReference type="EC" id="3.1.26.3"/>
    </reaction>
</comment>
<feature type="domain" description="RNase III" evidence="10">
    <location>
        <begin position="7"/>
        <end position="124"/>
    </location>
</feature>
<feature type="binding site" evidence="8">
    <location>
        <position position="46"/>
    </location>
    <ligand>
        <name>Mg(2+)</name>
        <dbReference type="ChEBI" id="CHEBI:18420"/>
    </ligand>
</feature>
<dbReference type="GO" id="GO:0003725">
    <property type="term" value="F:double-stranded RNA binding"/>
    <property type="evidence" value="ECO:0007669"/>
    <property type="project" value="TreeGrafter"/>
</dbReference>
<comment type="subunit">
    <text evidence="8">Homodimer.</text>
</comment>
<accession>A0A9D2CS65</accession>
<evidence type="ECO:0000256" key="8">
    <source>
        <dbReference type="HAMAP-Rule" id="MF_00104"/>
    </source>
</evidence>
<dbReference type="EC" id="3.1.26.3" evidence="8"/>
<reference evidence="11" key="1">
    <citation type="journal article" date="2021" name="PeerJ">
        <title>Extensive microbial diversity within the chicken gut microbiome revealed by metagenomics and culture.</title>
        <authorList>
            <person name="Gilroy R."/>
            <person name="Ravi A."/>
            <person name="Getino M."/>
            <person name="Pursley I."/>
            <person name="Horton D.L."/>
            <person name="Alikhan N.F."/>
            <person name="Baker D."/>
            <person name="Gharbi K."/>
            <person name="Hall N."/>
            <person name="Watson M."/>
            <person name="Adriaenssens E.M."/>
            <person name="Foster-Nyarko E."/>
            <person name="Jarju S."/>
            <person name="Secka A."/>
            <person name="Antonio M."/>
            <person name="Oren A."/>
            <person name="Chaudhuri R.R."/>
            <person name="La Ragione R."/>
            <person name="Hildebrand F."/>
            <person name="Pallen M.J."/>
        </authorList>
    </citation>
    <scope>NUCLEOTIDE SEQUENCE</scope>
    <source>
        <strain evidence="11">1345</strain>
    </source>
</reference>
<evidence type="ECO:0000256" key="1">
    <source>
        <dbReference type="ARBA" id="ARBA00000109"/>
    </source>
</evidence>
<dbReference type="Pfam" id="PF00035">
    <property type="entry name" value="dsrm"/>
    <property type="match status" value="1"/>
</dbReference>
<dbReference type="PANTHER" id="PTHR11207:SF0">
    <property type="entry name" value="RIBONUCLEASE 3"/>
    <property type="match status" value="1"/>
</dbReference>
<evidence type="ECO:0000313" key="12">
    <source>
        <dbReference type="Proteomes" id="UP000886750"/>
    </source>
</evidence>
<dbReference type="GO" id="GO:0046872">
    <property type="term" value="F:metal ion binding"/>
    <property type="evidence" value="ECO:0007669"/>
    <property type="project" value="UniProtKB-KW"/>
</dbReference>
<evidence type="ECO:0000259" key="9">
    <source>
        <dbReference type="PROSITE" id="PS50137"/>
    </source>
</evidence>
<keyword evidence="3 8" id="KW-0507">mRNA processing</keyword>
<name>A0A9D2CS65_9FIRM</name>
<dbReference type="GO" id="GO:0004525">
    <property type="term" value="F:ribonuclease III activity"/>
    <property type="evidence" value="ECO:0007669"/>
    <property type="project" value="UniProtKB-UniRule"/>
</dbReference>
<dbReference type="InterPro" id="IPR014720">
    <property type="entry name" value="dsRBD_dom"/>
</dbReference>
<dbReference type="SUPFAM" id="SSF69065">
    <property type="entry name" value="RNase III domain-like"/>
    <property type="match status" value="1"/>
</dbReference>
<dbReference type="Gene3D" id="1.10.1520.10">
    <property type="entry name" value="Ribonuclease III domain"/>
    <property type="match status" value="1"/>
</dbReference>
<dbReference type="PROSITE" id="PS50142">
    <property type="entry name" value="RNASE_3_2"/>
    <property type="match status" value="1"/>
</dbReference>
<dbReference type="GO" id="GO:0005737">
    <property type="term" value="C:cytoplasm"/>
    <property type="evidence" value="ECO:0007669"/>
    <property type="project" value="UniProtKB-SubCell"/>
</dbReference>
<dbReference type="Gene3D" id="3.30.160.20">
    <property type="match status" value="1"/>
</dbReference>
<protein>
    <recommendedName>
        <fullName evidence="8">Ribonuclease 3</fullName>
        <ecNumber evidence="8">3.1.26.3</ecNumber>
    </recommendedName>
    <alternativeName>
        <fullName evidence="8">Ribonuclease III</fullName>
        <shortName evidence="8">RNase III</shortName>
    </alternativeName>
</protein>
<keyword evidence="6 8" id="KW-0378">Hydrolase</keyword>
<comment type="subcellular location">
    <subcellularLocation>
        <location evidence="8">Cytoplasm</location>
    </subcellularLocation>
</comment>
<keyword evidence="8" id="KW-0963">Cytoplasm</keyword>
<keyword evidence="5 8" id="KW-0255">Endonuclease</keyword>
<keyword evidence="8" id="KW-0460">Magnesium</keyword>
<dbReference type="Proteomes" id="UP000886750">
    <property type="component" value="Unassembled WGS sequence"/>
</dbReference>
<proteinExistence type="inferred from homology"/>
<dbReference type="GO" id="GO:0019843">
    <property type="term" value="F:rRNA binding"/>
    <property type="evidence" value="ECO:0007669"/>
    <property type="project" value="UniProtKB-KW"/>
</dbReference>
<keyword evidence="4 8" id="KW-0540">Nuclease</keyword>
<dbReference type="InterPro" id="IPR036389">
    <property type="entry name" value="RNase_III_sf"/>
</dbReference>
<dbReference type="AlphaFoldDB" id="A0A9D2CS65"/>
<evidence type="ECO:0000256" key="2">
    <source>
        <dbReference type="ARBA" id="ARBA00010183"/>
    </source>
</evidence>
<gene>
    <name evidence="8" type="primary">rnc</name>
    <name evidence="11" type="ORF">H9729_01365</name>
</gene>
<organism evidence="11 12">
    <name type="scientific">Candidatus Borkfalkia excrementigallinarum</name>
    <dbReference type="NCBI Taxonomy" id="2838506"/>
    <lineage>
        <taxon>Bacteria</taxon>
        <taxon>Bacillati</taxon>
        <taxon>Bacillota</taxon>
        <taxon>Clostridia</taxon>
        <taxon>Christensenellales</taxon>
        <taxon>Christensenellaceae</taxon>
        <taxon>Candidatus Borkfalkia</taxon>
    </lineage>
</organism>
<dbReference type="SMART" id="SM00535">
    <property type="entry name" value="RIBOc"/>
    <property type="match status" value="1"/>
</dbReference>
<dbReference type="PROSITE" id="PS00517">
    <property type="entry name" value="RNASE_3_1"/>
    <property type="match status" value="1"/>
</dbReference>
<evidence type="ECO:0000256" key="4">
    <source>
        <dbReference type="ARBA" id="ARBA00022722"/>
    </source>
</evidence>
<dbReference type="Pfam" id="PF14622">
    <property type="entry name" value="Ribonucleas_3_3"/>
    <property type="match status" value="1"/>
</dbReference>
<feature type="active site" evidence="8">
    <location>
        <position position="50"/>
    </location>
</feature>
<dbReference type="SUPFAM" id="SSF54768">
    <property type="entry name" value="dsRNA-binding domain-like"/>
    <property type="match status" value="1"/>
</dbReference>
<comment type="function">
    <text evidence="8">Digests double-stranded RNA. Involved in the processing of primary rRNA transcript to yield the immediate precursors to the large and small rRNAs (23S and 16S). Processes some mRNAs, and tRNAs when they are encoded in the rRNA operon. Processes pre-crRNA and tracrRNA of type II CRISPR loci if present in the organism.</text>
</comment>
<keyword evidence="8" id="KW-0819">tRNA processing</keyword>
<feature type="binding site" evidence="8">
    <location>
        <position position="110"/>
    </location>
    <ligand>
        <name>Mg(2+)</name>
        <dbReference type="ChEBI" id="CHEBI:18420"/>
    </ligand>
</feature>
<dbReference type="GO" id="GO:0008033">
    <property type="term" value="P:tRNA processing"/>
    <property type="evidence" value="ECO:0007669"/>
    <property type="project" value="UniProtKB-KW"/>
</dbReference>
<reference evidence="11" key="2">
    <citation type="submission" date="2021-04" db="EMBL/GenBank/DDBJ databases">
        <authorList>
            <person name="Gilroy R."/>
        </authorList>
    </citation>
    <scope>NUCLEOTIDE SEQUENCE</scope>
    <source>
        <strain evidence="11">1345</strain>
    </source>
</reference>
<dbReference type="InterPro" id="IPR000999">
    <property type="entry name" value="RNase_III_dom"/>
</dbReference>
<keyword evidence="8" id="KW-0699">rRNA-binding</keyword>
<evidence type="ECO:0000256" key="5">
    <source>
        <dbReference type="ARBA" id="ARBA00022759"/>
    </source>
</evidence>
<feature type="binding site" evidence="8">
    <location>
        <position position="113"/>
    </location>
    <ligand>
        <name>Mg(2+)</name>
        <dbReference type="ChEBI" id="CHEBI:18420"/>
    </ligand>
</feature>
<evidence type="ECO:0000256" key="3">
    <source>
        <dbReference type="ARBA" id="ARBA00022664"/>
    </source>
</evidence>
<evidence type="ECO:0000256" key="6">
    <source>
        <dbReference type="ARBA" id="ARBA00022801"/>
    </source>
</evidence>
<dbReference type="CDD" id="cd10845">
    <property type="entry name" value="DSRM_RNAse_III_family"/>
    <property type="match status" value="1"/>
</dbReference>
<dbReference type="InterPro" id="IPR011907">
    <property type="entry name" value="RNase_III"/>
</dbReference>
<keyword evidence="8" id="KW-0698">rRNA processing</keyword>
<evidence type="ECO:0000256" key="7">
    <source>
        <dbReference type="ARBA" id="ARBA00022884"/>
    </source>
</evidence>
<dbReference type="PROSITE" id="PS50137">
    <property type="entry name" value="DS_RBD"/>
    <property type="match status" value="1"/>
</dbReference>
<dbReference type="GO" id="GO:0006397">
    <property type="term" value="P:mRNA processing"/>
    <property type="evidence" value="ECO:0007669"/>
    <property type="project" value="UniProtKB-UniRule"/>
</dbReference>
<comment type="caution">
    <text evidence="11">The sequence shown here is derived from an EMBL/GenBank/DDBJ whole genome shotgun (WGS) entry which is preliminary data.</text>
</comment>
<feature type="active site" evidence="8">
    <location>
        <position position="113"/>
    </location>
</feature>
<dbReference type="PANTHER" id="PTHR11207">
    <property type="entry name" value="RIBONUCLEASE III"/>
    <property type="match status" value="1"/>
</dbReference>
<comment type="cofactor">
    <cofactor evidence="8">
        <name>Mg(2+)</name>
        <dbReference type="ChEBI" id="CHEBI:18420"/>
    </cofactor>
</comment>
<feature type="domain" description="DRBM" evidence="9">
    <location>
        <begin position="144"/>
        <end position="212"/>
    </location>
</feature>
<dbReference type="GO" id="GO:0010468">
    <property type="term" value="P:regulation of gene expression"/>
    <property type="evidence" value="ECO:0007669"/>
    <property type="project" value="TreeGrafter"/>
</dbReference>
<dbReference type="GO" id="GO:0006364">
    <property type="term" value="P:rRNA processing"/>
    <property type="evidence" value="ECO:0007669"/>
    <property type="project" value="UniProtKB-UniRule"/>
</dbReference>